<name>A0A540NL50_MALBA</name>
<dbReference type="EMBL" id="VIEB01000026">
    <property type="protein sequence ID" value="TQE11746.1"/>
    <property type="molecule type" value="Genomic_DNA"/>
</dbReference>
<accession>A0A540NL50</accession>
<dbReference type="AlphaFoldDB" id="A0A540NL50"/>
<gene>
    <name evidence="1" type="ORF">C1H46_002588</name>
</gene>
<sequence length="81" mass="9296">MATSIMKGRAWTQKEDEALCMAYRWVLEDSVKGSSQTSEGVWTLVKVGSRHERVANYYDEVHQAEELYTEDNSKPFSHHGC</sequence>
<organism evidence="1 2">
    <name type="scientific">Malus baccata</name>
    <name type="common">Siberian crab apple</name>
    <name type="synonym">Pyrus baccata</name>
    <dbReference type="NCBI Taxonomy" id="106549"/>
    <lineage>
        <taxon>Eukaryota</taxon>
        <taxon>Viridiplantae</taxon>
        <taxon>Streptophyta</taxon>
        <taxon>Embryophyta</taxon>
        <taxon>Tracheophyta</taxon>
        <taxon>Spermatophyta</taxon>
        <taxon>Magnoliopsida</taxon>
        <taxon>eudicotyledons</taxon>
        <taxon>Gunneridae</taxon>
        <taxon>Pentapetalae</taxon>
        <taxon>rosids</taxon>
        <taxon>fabids</taxon>
        <taxon>Rosales</taxon>
        <taxon>Rosaceae</taxon>
        <taxon>Amygdaloideae</taxon>
        <taxon>Maleae</taxon>
        <taxon>Malus</taxon>
    </lineage>
</organism>
<proteinExistence type="predicted"/>
<evidence type="ECO:0008006" key="3">
    <source>
        <dbReference type="Google" id="ProtNLM"/>
    </source>
</evidence>
<keyword evidence="2" id="KW-1185">Reference proteome</keyword>
<dbReference type="Proteomes" id="UP000315295">
    <property type="component" value="Unassembled WGS sequence"/>
</dbReference>
<protein>
    <recommendedName>
        <fullName evidence="3">Myb-like domain-containing protein</fullName>
    </recommendedName>
</protein>
<evidence type="ECO:0000313" key="1">
    <source>
        <dbReference type="EMBL" id="TQE11746.1"/>
    </source>
</evidence>
<evidence type="ECO:0000313" key="2">
    <source>
        <dbReference type="Proteomes" id="UP000315295"/>
    </source>
</evidence>
<comment type="caution">
    <text evidence="1">The sequence shown here is derived from an EMBL/GenBank/DDBJ whole genome shotgun (WGS) entry which is preliminary data.</text>
</comment>
<reference evidence="1 2" key="1">
    <citation type="journal article" date="2019" name="G3 (Bethesda)">
        <title>Sequencing of a Wild Apple (Malus baccata) Genome Unravels the Differences Between Cultivated and Wild Apple Species Regarding Disease Resistance and Cold Tolerance.</title>
        <authorList>
            <person name="Chen X."/>
        </authorList>
    </citation>
    <scope>NUCLEOTIDE SEQUENCE [LARGE SCALE GENOMIC DNA]</scope>
    <source>
        <strain evidence="2">cv. Shandingzi</strain>
        <tissue evidence="1">Leaves</tissue>
    </source>
</reference>